<comment type="caution">
    <text evidence="2">The sequence shown here is derived from an EMBL/GenBank/DDBJ whole genome shotgun (WGS) entry which is preliminary data.</text>
</comment>
<dbReference type="STRING" id="562729.RNAN_2442"/>
<reference evidence="2 3" key="1">
    <citation type="journal article" date="2012" name="J. Bacteriol.">
        <title>Genome Sequence of the Protease-Producing Bacterium Rheinheimera nanhaiensis E407-8T, Isolated from Deep-Sea Sediment of the South China Sea.</title>
        <authorList>
            <person name="Zhang X.-Y."/>
            <person name="Zhang Y.-J."/>
            <person name="Qin Q.-L."/>
            <person name="Xie B.-B."/>
            <person name="Chen X.-L."/>
            <person name="Zhou B.-C."/>
            <person name="Zhang Y.-Z."/>
        </authorList>
    </citation>
    <scope>NUCLEOTIDE SEQUENCE [LARGE SCALE GENOMIC DNA]</scope>
    <source>
        <strain evidence="2 3">E407-8</strain>
    </source>
</reference>
<dbReference type="Gene3D" id="3.40.190.10">
    <property type="entry name" value="Periplasmic binding protein-like II"/>
    <property type="match status" value="2"/>
</dbReference>
<sequence>MKAILNCFSCCVIPLLLLAPAVPGATETTSATTPLRIITEPAGRGRLYDKHGQLYGMSTELIKALQQQVGDNSKIEILPWARAYAIAVSSDNVAVYDTIRTADREDKFKWVGPIKLYSVNLYARRGVVTANASLADLLKNHVVCETRNTSIVSELLALGFEIDKNLILSLKSGDCYTMLKLGRADLIAMHSDITAKRQAELLAAGLDLQPVYPLQNIEMYLAFSKAVDDAVIHNWQCALNKLVLQGQYRLLYQDEYPEVMITAIESRAALSQQQLQCPD</sequence>
<feature type="chain" id="PRO_5003638749" evidence="1">
    <location>
        <begin position="26"/>
        <end position="279"/>
    </location>
</feature>
<keyword evidence="1" id="KW-0732">Signal</keyword>
<dbReference type="OrthoDB" id="8587856at2"/>
<dbReference type="Proteomes" id="UP000004374">
    <property type="component" value="Unassembled WGS sequence"/>
</dbReference>
<dbReference type="PANTHER" id="PTHR38834">
    <property type="entry name" value="PERIPLASMIC SUBSTRATE BINDING PROTEIN FAMILY 3"/>
    <property type="match status" value="1"/>
</dbReference>
<evidence type="ECO:0000313" key="3">
    <source>
        <dbReference type="Proteomes" id="UP000004374"/>
    </source>
</evidence>
<proteinExistence type="predicted"/>
<evidence type="ECO:0000313" key="2">
    <source>
        <dbReference type="EMBL" id="GAB59439.1"/>
    </source>
</evidence>
<dbReference type="SUPFAM" id="SSF53850">
    <property type="entry name" value="Periplasmic binding protein-like II"/>
    <property type="match status" value="1"/>
</dbReference>
<protein>
    <submittedName>
        <fullName evidence="2">Uncharacterized protein</fullName>
    </submittedName>
</protein>
<feature type="signal peptide" evidence="1">
    <location>
        <begin position="1"/>
        <end position="25"/>
    </location>
</feature>
<gene>
    <name evidence="2" type="ORF">RNAN_2442</name>
</gene>
<keyword evidence="3" id="KW-1185">Reference proteome</keyword>
<organism evidence="2 3">
    <name type="scientific">Rheinheimera nanhaiensis E407-8</name>
    <dbReference type="NCBI Taxonomy" id="562729"/>
    <lineage>
        <taxon>Bacteria</taxon>
        <taxon>Pseudomonadati</taxon>
        <taxon>Pseudomonadota</taxon>
        <taxon>Gammaproteobacteria</taxon>
        <taxon>Chromatiales</taxon>
        <taxon>Chromatiaceae</taxon>
        <taxon>Rheinheimera</taxon>
    </lineage>
</organism>
<name>I1DZG1_9GAMM</name>
<dbReference type="PANTHER" id="PTHR38834:SF3">
    <property type="entry name" value="SOLUTE-BINDING PROTEIN FAMILY 3_N-TERMINAL DOMAIN-CONTAINING PROTEIN"/>
    <property type="match status" value="1"/>
</dbReference>
<accession>I1DZG1</accession>
<dbReference type="EMBL" id="BAFK01000013">
    <property type="protein sequence ID" value="GAB59439.1"/>
    <property type="molecule type" value="Genomic_DNA"/>
</dbReference>
<dbReference type="AlphaFoldDB" id="I1DZG1"/>
<dbReference type="RefSeq" id="WP_008222033.1">
    <property type="nucleotide sequence ID" value="NZ_BAFK01000013.1"/>
</dbReference>
<evidence type="ECO:0000256" key="1">
    <source>
        <dbReference type="SAM" id="SignalP"/>
    </source>
</evidence>